<protein>
    <submittedName>
        <fullName evidence="2">Uncharacterized protein</fullName>
    </submittedName>
</protein>
<evidence type="ECO:0000313" key="3">
    <source>
        <dbReference type="Proteomes" id="UP000434957"/>
    </source>
</evidence>
<keyword evidence="1" id="KW-0472">Membrane</keyword>
<keyword evidence="3" id="KW-1185">Reference proteome</keyword>
<dbReference type="Proteomes" id="UP000434957">
    <property type="component" value="Unassembled WGS sequence"/>
</dbReference>
<accession>A0A6A4AT57</accession>
<dbReference type="AlphaFoldDB" id="A0A6A4AT57"/>
<name>A0A6A4AT57_9STRA</name>
<keyword evidence="1" id="KW-0812">Transmembrane</keyword>
<keyword evidence="1" id="KW-1133">Transmembrane helix</keyword>
<reference evidence="2 3" key="1">
    <citation type="submission" date="2018-08" db="EMBL/GenBank/DDBJ databases">
        <title>Genomic investigation of the strawberry pathogen Phytophthora fragariae indicates pathogenicity is determined by transcriptional variation in three key races.</title>
        <authorList>
            <person name="Adams T.M."/>
            <person name="Armitage A.D."/>
            <person name="Sobczyk M.K."/>
            <person name="Bates H.J."/>
            <person name="Dunwell J.M."/>
            <person name="Nellist C.F."/>
            <person name="Harrison R.J."/>
        </authorList>
    </citation>
    <scope>NUCLEOTIDE SEQUENCE [LARGE SCALE GENOMIC DNA]</scope>
    <source>
        <strain evidence="2 3">SCRP333</strain>
    </source>
</reference>
<evidence type="ECO:0000256" key="1">
    <source>
        <dbReference type="SAM" id="Phobius"/>
    </source>
</evidence>
<proteinExistence type="predicted"/>
<dbReference type="EMBL" id="QXFT01009575">
    <property type="protein sequence ID" value="KAE9262504.1"/>
    <property type="molecule type" value="Genomic_DNA"/>
</dbReference>
<sequence>MGLAKEAVYLVAVPYAISVHGGVAQTETKPHAASSICGFTLTLTNTILGSDTLAIPFASASSGCLLDNAIMFVIAMITRYWVRLLQPTGDRASNKGNLPRRTRFYHLFNIT</sequence>
<organism evidence="2 3">
    <name type="scientific">Phytophthora rubi</name>
    <dbReference type="NCBI Taxonomy" id="129364"/>
    <lineage>
        <taxon>Eukaryota</taxon>
        <taxon>Sar</taxon>
        <taxon>Stramenopiles</taxon>
        <taxon>Oomycota</taxon>
        <taxon>Peronosporomycetes</taxon>
        <taxon>Peronosporales</taxon>
        <taxon>Peronosporaceae</taxon>
        <taxon>Phytophthora</taxon>
    </lineage>
</organism>
<comment type="caution">
    <text evidence="2">The sequence shown here is derived from an EMBL/GenBank/DDBJ whole genome shotgun (WGS) entry which is preliminary data.</text>
</comment>
<gene>
    <name evidence="2" type="ORF">PR003_g33515</name>
</gene>
<feature type="transmembrane region" description="Helical" evidence="1">
    <location>
        <begin position="53"/>
        <end position="77"/>
    </location>
</feature>
<evidence type="ECO:0000313" key="2">
    <source>
        <dbReference type="EMBL" id="KAE9262504.1"/>
    </source>
</evidence>